<dbReference type="AlphaFoldDB" id="A0A4Q0HCM3"/>
<accession>A0A4Q0HCM3</accession>
<dbReference type="Proteomes" id="UP000290481">
    <property type="component" value="Unassembled WGS sequence"/>
</dbReference>
<proteinExistence type="predicted"/>
<evidence type="ECO:0000313" key="1">
    <source>
        <dbReference type="EMBL" id="RXE46383.1"/>
    </source>
</evidence>
<sequence>MLSGELARRLLLAAFVADRRQFCSRLIVQAYRHAGVNLVSDADFCHPGCSGRRPREPGKNVR</sequence>
<protein>
    <submittedName>
        <fullName evidence="1">Uncharacterized protein</fullName>
    </submittedName>
</protein>
<name>A0A4Q0HCM3_PSEAZ</name>
<dbReference type="EMBL" id="MZZJ01000017">
    <property type="protein sequence ID" value="RXE46383.1"/>
    <property type="molecule type" value="Genomic_DNA"/>
</dbReference>
<comment type="caution">
    <text evidence="1">The sequence shown here is derived from an EMBL/GenBank/DDBJ whole genome shotgun (WGS) entry which is preliminary data.</text>
</comment>
<evidence type="ECO:0000313" key="2">
    <source>
        <dbReference type="Proteomes" id="UP000290481"/>
    </source>
</evidence>
<gene>
    <name evidence="1" type="ORF">B4O85_27440</name>
</gene>
<organism evidence="1 2">
    <name type="scientific">Pseudomonas azotoformans</name>
    <dbReference type="NCBI Taxonomy" id="47878"/>
    <lineage>
        <taxon>Bacteria</taxon>
        <taxon>Pseudomonadati</taxon>
        <taxon>Pseudomonadota</taxon>
        <taxon>Gammaproteobacteria</taxon>
        <taxon>Pseudomonadales</taxon>
        <taxon>Pseudomonadaceae</taxon>
        <taxon>Pseudomonas</taxon>
    </lineage>
</organism>
<reference evidence="1 2" key="1">
    <citation type="submission" date="2017-03" db="EMBL/GenBank/DDBJ databases">
        <title>Pseudomonas azotoformans: Salt tolerant bacteria having multiple plant growth promoting attributes.</title>
        <authorList>
            <person name="Srivastava A.K."/>
            <person name="Sharma A."/>
            <person name="Srivastava A.K."/>
            <person name="Jamali H."/>
            <person name="Yadav J."/>
            <person name="Srivastava R."/>
            <person name="Kashyap P.L."/>
            <person name="Chakdar H."/>
            <person name="Saxena A.K."/>
        </authorList>
    </citation>
    <scope>NUCLEOTIDE SEQUENCE [LARGE SCALE GENOMIC DNA]</scope>
    <source>
        <strain evidence="1 2">SC 14</strain>
    </source>
</reference>